<dbReference type="AlphaFoldDB" id="A0A448PNF6"/>
<dbReference type="EMBL" id="LR134477">
    <property type="protein sequence ID" value="VEI17786.1"/>
    <property type="molecule type" value="Genomic_DNA"/>
</dbReference>
<reference evidence="1 2" key="1">
    <citation type="submission" date="2018-12" db="EMBL/GenBank/DDBJ databases">
        <authorList>
            <consortium name="Pathogen Informatics"/>
        </authorList>
    </citation>
    <scope>NUCLEOTIDE SEQUENCE [LARGE SCALE GENOMIC DNA]</scope>
    <source>
        <strain evidence="1 2">NCTC10951</strain>
    </source>
</reference>
<name>A0A448PNF6_ACTVI</name>
<sequence>MTDSPTPSTPQPLLSASSYCALIAADTAEAATLRRLIADSQGTTLAIDTSPQDAVELRTDPASQQTPAAQVSPIKTASRDWLLRTDDSSHGLADGVTSILLPAGTITEPTDKEREQLIEHAADLLPPDGQLIVSAQHVVGNGLLSETWRLPDGCLITENADPASGLRTVTMRQAGHWSTLTLHLVTPAWLAEAIKRHSMRLTFQYSEPHPILTRHRIVIVRSVKTA</sequence>
<protein>
    <submittedName>
        <fullName evidence="1">Uncharacterized protein</fullName>
    </submittedName>
</protein>
<gene>
    <name evidence="1" type="ORF">NCTC10951_02374</name>
</gene>
<organism evidence="1 2">
    <name type="scientific">Actinomyces viscosus</name>
    <dbReference type="NCBI Taxonomy" id="1656"/>
    <lineage>
        <taxon>Bacteria</taxon>
        <taxon>Bacillati</taxon>
        <taxon>Actinomycetota</taxon>
        <taxon>Actinomycetes</taxon>
        <taxon>Actinomycetales</taxon>
        <taxon>Actinomycetaceae</taxon>
        <taxon>Actinomyces</taxon>
    </lineage>
</organism>
<dbReference type="RefSeq" id="WP_126414729.1">
    <property type="nucleotide sequence ID" value="NZ_JASPER010000049.1"/>
</dbReference>
<dbReference type="Proteomes" id="UP000268658">
    <property type="component" value="Chromosome"/>
</dbReference>
<dbReference type="KEGG" id="avc:NCTC10951_02374"/>
<accession>A0A448PNF6</accession>
<evidence type="ECO:0000313" key="1">
    <source>
        <dbReference type="EMBL" id="VEI17786.1"/>
    </source>
</evidence>
<proteinExistence type="predicted"/>
<evidence type="ECO:0000313" key="2">
    <source>
        <dbReference type="Proteomes" id="UP000268658"/>
    </source>
</evidence>